<keyword evidence="4" id="KW-1185">Reference proteome</keyword>
<dbReference type="OrthoDB" id="545475at2"/>
<feature type="chain" id="PRO_5019613870" evidence="2">
    <location>
        <begin position="19"/>
        <end position="387"/>
    </location>
</feature>
<dbReference type="GO" id="GO:0008643">
    <property type="term" value="P:carbohydrate transport"/>
    <property type="evidence" value="ECO:0007669"/>
    <property type="project" value="InterPro"/>
</dbReference>
<dbReference type="GO" id="GO:0015288">
    <property type="term" value="F:porin activity"/>
    <property type="evidence" value="ECO:0007669"/>
    <property type="project" value="InterPro"/>
</dbReference>
<protein>
    <submittedName>
        <fullName evidence="3">OprB family porin</fullName>
    </submittedName>
</protein>
<feature type="signal peptide" evidence="2">
    <location>
        <begin position="1"/>
        <end position="18"/>
    </location>
</feature>
<evidence type="ECO:0000313" key="4">
    <source>
        <dbReference type="Proteomes" id="UP000269412"/>
    </source>
</evidence>
<proteinExistence type="inferred from homology"/>
<dbReference type="Gene3D" id="2.40.160.180">
    <property type="entry name" value="Carbohydrate-selective porin OprB"/>
    <property type="match status" value="1"/>
</dbReference>
<comment type="similarity">
    <text evidence="1 2">Belongs to the OprB family.</text>
</comment>
<gene>
    <name evidence="3" type="ORF">CLV91_0533</name>
</gene>
<accession>A0A495EEZ0</accession>
<dbReference type="GO" id="GO:0016020">
    <property type="term" value="C:membrane"/>
    <property type="evidence" value="ECO:0007669"/>
    <property type="project" value="InterPro"/>
</dbReference>
<comment type="caution">
    <text evidence="3">The sequence shown here is derived from an EMBL/GenBank/DDBJ whole genome shotgun (WGS) entry which is preliminary data.</text>
</comment>
<reference evidence="3 4" key="1">
    <citation type="submission" date="2018-10" db="EMBL/GenBank/DDBJ databases">
        <title>Genomic Encyclopedia of Archaeal and Bacterial Type Strains, Phase II (KMG-II): from individual species to whole genera.</title>
        <authorList>
            <person name="Goeker M."/>
        </authorList>
    </citation>
    <scope>NUCLEOTIDE SEQUENCE [LARGE SCALE GENOMIC DNA]</scope>
    <source>
        <strain evidence="3 4">DSM 25230</strain>
    </source>
</reference>
<keyword evidence="2" id="KW-0732">Signal</keyword>
<dbReference type="EMBL" id="RBIQ01000007">
    <property type="protein sequence ID" value="RKR14457.1"/>
    <property type="molecule type" value="Genomic_DNA"/>
</dbReference>
<evidence type="ECO:0000313" key="3">
    <source>
        <dbReference type="EMBL" id="RKR14457.1"/>
    </source>
</evidence>
<dbReference type="Proteomes" id="UP000269412">
    <property type="component" value="Unassembled WGS sequence"/>
</dbReference>
<evidence type="ECO:0000256" key="1">
    <source>
        <dbReference type="ARBA" id="ARBA00008769"/>
    </source>
</evidence>
<dbReference type="PANTHER" id="PTHR37944:SF1">
    <property type="entry name" value="PORIN B"/>
    <property type="match status" value="1"/>
</dbReference>
<sequence>MKKLILLFFVFSSFALFAQTQETDSIQNRVWFDKGVDPFVSYVSIAAANVSGGVDQTSKYAGQLYTGLSLDFEKILGWKGTRGKISMINRHGKGLMNDVGSVFEPLNMVGGQNTFVYDLSIEKDFGKHFSLKAGRTTAADDFSGSKLYYYALNNTVNGVIRALLLDGLMSTFPFATWGTRLKYKPNTNHQFQLGVYQMGKDIFDDTKHGLDFSFRSSDNLSIFFQYDWFGKVANRNARVYLGANQVFGAFENFNPVNESDYFMRLYGHVDVELIEGLTSFLTISYSPHGEIAKVPFQSSLGINWKGLIPSRAADRVLFFATIGSFSEEWASLKGDTLSSEVVLELGYRFQIADYFALQPALQYDINPGGSGRIDNAFIPGILIEANF</sequence>
<dbReference type="Pfam" id="PF04966">
    <property type="entry name" value="OprB"/>
    <property type="match status" value="1"/>
</dbReference>
<dbReference type="AlphaFoldDB" id="A0A495EEZ0"/>
<dbReference type="InterPro" id="IPR038673">
    <property type="entry name" value="OprB_sf"/>
</dbReference>
<dbReference type="RefSeq" id="WP_121063696.1">
    <property type="nucleotide sequence ID" value="NZ_RBIQ01000007.1"/>
</dbReference>
<dbReference type="InterPro" id="IPR052932">
    <property type="entry name" value="OprB_Porin"/>
</dbReference>
<dbReference type="InterPro" id="IPR007049">
    <property type="entry name" value="Carb-sel_porin_OprB"/>
</dbReference>
<evidence type="ECO:0000256" key="2">
    <source>
        <dbReference type="RuleBase" id="RU363072"/>
    </source>
</evidence>
<dbReference type="PANTHER" id="PTHR37944">
    <property type="entry name" value="PORIN B"/>
    <property type="match status" value="1"/>
</dbReference>
<name>A0A495EEZ0_9FLAO</name>
<organism evidence="3 4">
    <name type="scientific">Maribacter vaceletii</name>
    <dbReference type="NCBI Taxonomy" id="1206816"/>
    <lineage>
        <taxon>Bacteria</taxon>
        <taxon>Pseudomonadati</taxon>
        <taxon>Bacteroidota</taxon>
        <taxon>Flavobacteriia</taxon>
        <taxon>Flavobacteriales</taxon>
        <taxon>Flavobacteriaceae</taxon>
        <taxon>Maribacter</taxon>
    </lineage>
</organism>